<keyword evidence="2" id="KW-1185">Reference proteome</keyword>
<gene>
    <name evidence="1" type="ORF">CFAM422_007422</name>
</gene>
<protein>
    <submittedName>
        <fullName evidence="1">Uncharacterized protein</fullName>
    </submittedName>
</protein>
<reference evidence="1 2" key="1">
    <citation type="submission" date="2018-06" db="EMBL/GenBank/DDBJ databases">
        <title>Genome analysis of cellulolytic fungus Trichoderma lentiforme CFAM-422.</title>
        <authorList>
            <person name="Steindorff A.S."/>
            <person name="Formighieri E.F."/>
            <person name="Midorikawa G.E.O."/>
            <person name="Tamietti M.S."/>
            <person name="Ramos E.Z."/>
            <person name="Silva A.S."/>
            <person name="Bon E.P.S."/>
            <person name="Mendes T.D."/>
            <person name="Damaso M.C.T."/>
            <person name="Favaro L.C.L."/>
        </authorList>
    </citation>
    <scope>NUCLEOTIDE SEQUENCE [LARGE SCALE GENOMIC DNA]</scope>
    <source>
        <strain evidence="1 2">CFAM-422</strain>
    </source>
</reference>
<organism evidence="1 2">
    <name type="scientific">Trichoderma lentiforme</name>
    <dbReference type="NCBI Taxonomy" id="1567552"/>
    <lineage>
        <taxon>Eukaryota</taxon>
        <taxon>Fungi</taxon>
        <taxon>Dikarya</taxon>
        <taxon>Ascomycota</taxon>
        <taxon>Pezizomycotina</taxon>
        <taxon>Sordariomycetes</taxon>
        <taxon>Hypocreomycetidae</taxon>
        <taxon>Hypocreales</taxon>
        <taxon>Hypocreaceae</taxon>
        <taxon>Trichoderma</taxon>
    </lineage>
</organism>
<dbReference type="AlphaFoldDB" id="A0A9P4XE43"/>
<sequence>IIGLSIKQGLSLHPHTLANCEIHGQDDRFAIEATHWCENRDLLYQQLQQTLSTLVHDNNSVWFQTINKCDNPGETCLFDGATMKLHILPLVRAEFGFCFPRTAFVAERDKFDLRSFPINITATGNGVQWRRRLPSDEDRLQVNREGWEVLYFVQPISAQNDATFTDLRTEVCNTLDITDSSRVTFEAGPFTWGPDFVEDNLGIYKTYFSSTINSNLKVIKTIKGSALINIIES</sequence>
<accession>A0A9P4XE43</accession>
<evidence type="ECO:0000313" key="1">
    <source>
        <dbReference type="EMBL" id="KAF3069468.1"/>
    </source>
</evidence>
<name>A0A9P4XE43_9HYPO</name>
<dbReference type="Proteomes" id="UP000801864">
    <property type="component" value="Unassembled WGS sequence"/>
</dbReference>
<proteinExistence type="predicted"/>
<feature type="non-terminal residue" evidence="1">
    <location>
        <position position="1"/>
    </location>
</feature>
<evidence type="ECO:0000313" key="2">
    <source>
        <dbReference type="Proteomes" id="UP000801864"/>
    </source>
</evidence>
<dbReference type="EMBL" id="QLNT01000012">
    <property type="protein sequence ID" value="KAF3069468.1"/>
    <property type="molecule type" value="Genomic_DNA"/>
</dbReference>
<comment type="caution">
    <text evidence="1">The sequence shown here is derived from an EMBL/GenBank/DDBJ whole genome shotgun (WGS) entry which is preliminary data.</text>
</comment>